<accession>A0A967B3Q5</accession>
<sequence length="238" mass="25541">MPPLEHGVIGDWLLRAADGFTGRANSVLVQGDPGVPLARAFEQVEGWYADRSLPPLAQLAGPSGFDPGATPAGAVAAERGWRFFGRVLVMTAASAVVADAPMRPNTAVAVLPEPDESWWSVAAPRSVEHRETYTATLNRIGAAAHLLAFRQEDFPTPSSAGRLAFAPGWAGVFDLHVLPDRRRDGLGRALVVEGARAVHDAGIPSMYLQVSADNHAAVELYRGLGFDTHHEYVYGRRD</sequence>
<dbReference type="Gene3D" id="3.40.630.30">
    <property type="match status" value="1"/>
</dbReference>
<dbReference type="SUPFAM" id="SSF55729">
    <property type="entry name" value="Acyl-CoA N-acyltransferases (Nat)"/>
    <property type="match status" value="1"/>
</dbReference>
<reference evidence="4" key="1">
    <citation type="submission" date="2020-03" db="EMBL/GenBank/DDBJ databases">
        <title>Draft sequencing of Calidifontibacter sp. DB0510.</title>
        <authorList>
            <person name="Kim D.-U."/>
        </authorList>
    </citation>
    <scope>NUCLEOTIDE SEQUENCE</scope>
    <source>
        <strain evidence="4">DB0510</strain>
    </source>
</reference>
<comment type="caution">
    <text evidence="4">The sequence shown here is derived from an EMBL/GenBank/DDBJ whole genome shotgun (WGS) entry which is preliminary data.</text>
</comment>
<dbReference type="RefSeq" id="WP_166194010.1">
    <property type="nucleotide sequence ID" value="NZ_JAAOIV010000003.1"/>
</dbReference>
<dbReference type="Proteomes" id="UP000744769">
    <property type="component" value="Unassembled WGS sequence"/>
</dbReference>
<dbReference type="InterPro" id="IPR056935">
    <property type="entry name" value="Rv0428c-like_C"/>
</dbReference>
<dbReference type="PANTHER" id="PTHR43877">
    <property type="entry name" value="AMINOALKYLPHOSPHONATE N-ACETYLTRANSFERASE-RELATED-RELATED"/>
    <property type="match status" value="1"/>
</dbReference>
<evidence type="ECO:0000259" key="3">
    <source>
        <dbReference type="PROSITE" id="PS51186"/>
    </source>
</evidence>
<protein>
    <submittedName>
        <fullName evidence="4">GNAT family N-acetyltransferase</fullName>
    </submittedName>
</protein>
<feature type="domain" description="N-acetyltransferase" evidence="3">
    <location>
        <begin position="97"/>
        <end position="238"/>
    </location>
</feature>
<evidence type="ECO:0000256" key="1">
    <source>
        <dbReference type="ARBA" id="ARBA00022679"/>
    </source>
</evidence>
<proteinExistence type="predicted"/>
<keyword evidence="2" id="KW-0012">Acyltransferase</keyword>
<dbReference type="AlphaFoldDB" id="A0A967B3Q5"/>
<dbReference type="InterPro" id="IPR050832">
    <property type="entry name" value="Bact_Acetyltransf"/>
</dbReference>
<keyword evidence="1" id="KW-0808">Transferase</keyword>
<evidence type="ECO:0000313" key="5">
    <source>
        <dbReference type="Proteomes" id="UP000744769"/>
    </source>
</evidence>
<dbReference type="PROSITE" id="PS51186">
    <property type="entry name" value="GNAT"/>
    <property type="match status" value="1"/>
</dbReference>
<gene>
    <name evidence="4" type="ORF">G9U51_04655</name>
</gene>
<dbReference type="Pfam" id="PF24553">
    <property type="entry name" value="Rv0428c_C"/>
    <property type="match status" value="1"/>
</dbReference>
<dbReference type="InterPro" id="IPR000182">
    <property type="entry name" value="GNAT_dom"/>
</dbReference>
<dbReference type="InterPro" id="IPR016181">
    <property type="entry name" value="Acyl_CoA_acyltransferase"/>
</dbReference>
<organism evidence="4 5">
    <name type="scientific">Metallococcus carri</name>
    <dbReference type="NCBI Taxonomy" id="1656884"/>
    <lineage>
        <taxon>Bacteria</taxon>
        <taxon>Bacillati</taxon>
        <taxon>Actinomycetota</taxon>
        <taxon>Actinomycetes</taxon>
        <taxon>Micrococcales</taxon>
        <taxon>Dermacoccaceae</taxon>
        <taxon>Metallococcus</taxon>
    </lineage>
</organism>
<keyword evidence="5" id="KW-1185">Reference proteome</keyword>
<evidence type="ECO:0000256" key="2">
    <source>
        <dbReference type="ARBA" id="ARBA00023315"/>
    </source>
</evidence>
<evidence type="ECO:0000313" key="4">
    <source>
        <dbReference type="EMBL" id="NHN55077.1"/>
    </source>
</evidence>
<name>A0A967B3Q5_9MICO</name>
<dbReference type="GO" id="GO:0016747">
    <property type="term" value="F:acyltransferase activity, transferring groups other than amino-acyl groups"/>
    <property type="evidence" value="ECO:0007669"/>
    <property type="project" value="InterPro"/>
</dbReference>
<dbReference type="EMBL" id="JAAOIV010000003">
    <property type="protein sequence ID" value="NHN55077.1"/>
    <property type="molecule type" value="Genomic_DNA"/>
</dbReference>
<dbReference type="CDD" id="cd04301">
    <property type="entry name" value="NAT_SF"/>
    <property type="match status" value="1"/>
</dbReference>